<name>A0A392TKI3_9FABA</name>
<organism evidence="1 2">
    <name type="scientific">Trifolium medium</name>
    <dbReference type="NCBI Taxonomy" id="97028"/>
    <lineage>
        <taxon>Eukaryota</taxon>
        <taxon>Viridiplantae</taxon>
        <taxon>Streptophyta</taxon>
        <taxon>Embryophyta</taxon>
        <taxon>Tracheophyta</taxon>
        <taxon>Spermatophyta</taxon>
        <taxon>Magnoliopsida</taxon>
        <taxon>eudicotyledons</taxon>
        <taxon>Gunneridae</taxon>
        <taxon>Pentapetalae</taxon>
        <taxon>rosids</taxon>
        <taxon>fabids</taxon>
        <taxon>Fabales</taxon>
        <taxon>Fabaceae</taxon>
        <taxon>Papilionoideae</taxon>
        <taxon>50 kb inversion clade</taxon>
        <taxon>NPAAA clade</taxon>
        <taxon>Hologalegina</taxon>
        <taxon>IRL clade</taxon>
        <taxon>Trifolieae</taxon>
        <taxon>Trifolium</taxon>
    </lineage>
</organism>
<proteinExistence type="predicted"/>
<sequence>MPTLHYNTSSGINGQLVTGYIGVEPGHLRCVPGEQ</sequence>
<reference evidence="1 2" key="1">
    <citation type="journal article" date="2018" name="Front. Plant Sci.">
        <title>Red Clover (Trifolium pratense) and Zigzag Clover (T. medium) - A Picture of Genomic Similarities and Differences.</title>
        <authorList>
            <person name="Dluhosova J."/>
            <person name="Istvanek J."/>
            <person name="Nedelnik J."/>
            <person name="Repkova J."/>
        </authorList>
    </citation>
    <scope>NUCLEOTIDE SEQUENCE [LARGE SCALE GENOMIC DNA]</scope>
    <source>
        <strain evidence="2">cv. 10/8</strain>
        <tissue evidence="1">Leaf</tissue>
    </source>
</reference>
<keyword evidence="2" id="KW-1185">Reference proteome</keyword>
<dbReference type="Proteomes" id="UP000265520">
    <property type="component" value="Unassembled WGS sequence"/>
</dbReference>
<dbReference type="AlphaFoldDB" id="A0A392TKI3"/>
<evidence type="ECO:0000313" key="1">
    <source>
        <dbReference type="EMBL" id="MCI61458.1"/>
    </source>
</evidence>
<feature type="non-terminal residue" evidence="1">
    <location>
        <position position="35"/>
    </location>
</feature>
<protein>
    <submittedName>
        <fullName evidence="1">Uncharacterized protein</fullName>
    </submittedName>
</protein>
<accession>A0A392TKI3</accession>
<comment type="caution">
    <text evidence="1">The sequence shown here is derived from an EMBL/GenBank/DDBJ whole genome shotgun (WGS) entry which is preliminary data.</text>
</comment>
<dbReference type="EMBL" id="LXQA010600336">
    <property type="protein sequence ID" value="MCI61458.1"/>
    <property type="molecule type" value="Genomic_DNA"/>
</dbReference>
<evidence type="ECO:0000313" key="2">
    <source>
        <dbReference type="Proteomes" id="UP000265520"/>
    </source>
</evidence>